<feature type="non-terminal residue" evidence="1">
    <location>
        <position position="1"/>
    </location>
</feature>
<protein>
    <recommendedName>
        <fullName evidence="3">RHS repeat-associated core domain-containing protein</fullName>
    </recommendedName>
</protein>
<dbReference type="NCBIfam" id="TIGR03696">
    <property type="entry name" value="Rhs_assc_core"/>
    <property type="match status" value="1"/>
</dbReference>
<evidence type="ECO:0000313" key="2">
    <source>
        <dbReference type="Proteomes" id="UP000535020"/>
    </source>
</evidence>
<sequence length="367" mass="41603">AAVRSPVRSRFCIFASFVARQKKARGSEGNIRMNYALDPTDNQVKILNEDHYYPFGLKHTNYNSNVKNFQEDPGFSTLRIIQVPSEGNTYRYKYQEQEWQDELGLNWYSFKWRNYDPSIGRFFNIDKLAQDYVYNSPYAFCENKVVSGREIEGLEYSTSTSSDGKTVTVTAKVSLVNKSNGIISNKEMRMLAEDRAANLNSTVGGKDLSGRQIVMKVEFDPKATLIWEYNTALDVSKTVLGPNETLEQLQVVASTAAGWTDDIGNTQKNRTQINLNGIPDGMSEKGIFRMWNKTVRNETARTGNHEDGHNLGQRHQDDALLSQEKAQIQLCDPDNLFNRQAEGSNVTPQQRTDIINQINSQQSNVKP</sequence>
<reference evidence="1 2" key="1">
    <citation type="submission" date="2020-07" db="EMBL/GenBank/DDBJ databases">
        <authorList>
            <person name="Sun Q."/>
        </authorList>
    </citation>
    <scope>NUCLEOTIDE SEQUENCE [LARGE SCALE GENOMIC DNA]</scope>
    <source>
        <strain evidence="1 2">MAH-1</strain>
    </source>
</reference>
<evidence type="ECO:0008006" key="3">
    <source>
        <dbReference type="Google" id="ProtNLM"/>
    </source>
</evidence>
<dbReference type="InterPro" id="IPR022385">
    <property type="entry name" value="Rhs_assc_core"/>
</dbReference>
<evidence type="ECO:0000313" key="1">
    <source>
        <dbReference type="EMBL" id="NYA72792.1"/>
    </source>
</evidence>
<organism evidence="1 2">
    <name type="scientific">Flavobacterium agri</name>
    <dbReference type="NCBI Taxonomy" id="2743471"/>
    <lineage>
        <taxon>Bacteria</taxon>
        <taxon>Pseudomonadati</taxon>
        <taxon>Bacteroidota</taxon>
        <taxon>Flavobacteriia</taxon>
        <taxon>Flavobacteriales</taxon>
        <taxon>Flavobacteriaceae</taxon>
        <taxon>Flavobacterium</taxon>
    </lineage>
</organism>
<dbReference type="AlphaFoldDB" id="A0A7Y8Y595"/>
<accession>A0A7Y8Y595</accession>
<proteinExistence type="predicted"/>
<gene>
    <name evidence="1" type="ORF">HZF10_17835</name>
</gene>
<dbReference type="Gene3D" id="2.180.10.10">
    <property type="entry name" value="RHS repeat-associated core"/>
    <property type="match status" value="1"/>
</dbReference>
<dbReference type="RefSeq" id="WP_306454604.1">
    <property type="nucleotide sequence ID" value="NZ_JABWMI010000055.1"/>
</dbReference>
<name>A0A7Y8Y595_9FLAO</name>
<dbReference type="Proteomes" id="UP000535020">
    <property type="component" value="Unassembled WGS sequence"/>
</dbReference>
<keyword evidence="2" id="KW-1185">Reference proteome</keyword>
<dbReference type="EMBL" id="JACBJI010000028">
    <property type="protein sequence ID" value="NYA72792.1"/>
    <property type="molecule type" value="Genomic_DNA"/>
</dbReference>
<comment type="caution">
    <text evidence="1">The sequence shown here is derived from an EMBL/GenBank/DDBJ whole genome shotgun (WGS) entry which is preliminary data.</text>
</comment>